<dbReference type="InterPro" id="IPR003609">
    <property type="entry name" value="Pan_app"/>
</dbReference>
<dbReference type="AlphaFoldDB" id="A0AAV4QQD5"/>
<dbReference type="PROSITE" id="PS50948">
    <property type="entry name" value="PAN"/>
    <property type="match status" value="1"/>
</dbReference>
<evidence type="ECO:0000313" key="2">
    <source>
        <dbReference type="EMBL" id="GIY11116.1"/>
    </source>
</evidence>
<organism evidence="2 3">
    <name type="scientific">Caerostris darwini</name>
    <dbReference type="NCBI Taxonomy" id="1538125"/>
    <lineage>
        <taxon>Eukaryota</taxon>
        <taxon>Metazoa</taxon>
        <taxon>Ecdysozoa</taxon>
        <taxon>Arthropoda</taxon>
        <taxon>Chelicerata</taxon>
        <taxon>Arachnida</taxon>
        <taxon>Araneae</taxon>
        <taxon>Araneomorphae</taxon>
        <taxon>Entelegynae</taxon>
        <taxon>Araneoidea</taxon>
        <taxon>Araneidae</taxon>
        <taxon>Caerostris</taxon>
    </lineage>
</organism>
<gene>
    <name evidence="2" type="primary">AVEN_59997_1</name>
    <name evidence="2" type="ORF">CDAR_380811</name>
</gene>
<evidence type="ECO:0000259" key="1">
    <source>
        <dbReference type="PROSITE" id="PS50948"/>
    </source>
</evidence>
<name>A0AAV4QQD5_9ARAC</name>
<dbReference type="SUPFAM" id="SSF57414">
    <property type="entry name" value="Hairpin loop containing domain-like"/>
    <property type="match status" value="1"/>
</dbReference>
<feature type="domain" description="Apple" evidence="1">
    <location>
        <begin position="5"/>
        <end position="93"/>
    </location>
</feature>
<comment type="caution">
    <text evidence="2">The sequence shown here is derived from an EMBL/GenBank/DDBJ whole genome shotgun (WGS) entry which is preliminary data.</text>
</comment>
<dbReference type="EMBL" id="BPLQ01004864">
    <property type="protein sequence ID" value="GIY11116.1"/>
    <property type="molecule type" value="Genomic_DNA"/>
</dbReference>
<dbReference type="Pfam" id="PF00024">
    <property type="entry name" value="PAN_1"/>
    <property type="match status" value="1"/>
</dbReference>
<protein>
    <submittedName>
        <fullName evidence="2">Apple domain-containing protein</fullName>
    </submittedName>
</protein>
<proteinExistence type="predicted"/>
<accession>A0AAV4QQD5</accession>
<reference evidence="2 3" key="1">
    <citation type="submission" date="2021-06" db="EMBL/GenBank/DDBJ databases">
        <title>Caerostris darwini draft genome.</title>
        <authorList>
            <person name="Kono N."/>
            <person name="Arakawa K."/>
        </authorList>
    </citation>
    <scope>NUCLEOTIDE SEQUENCE [LARGE SCALE GENOMIC DNA]</scope>
</reference>
<evidence type="ECO:0000313" key="3">
    <source>
        <dbReference type="Proteomes" id="UP001054837"/>
    </source>
</evidence>
<sequence>MSGNCTNGRVTFERTPGLRLPSNELDQFGPLEFLSKTAPTACYRKCLESEHCEGYFIDHVDQKCVLLRKGSQSVSLEGPLQHSSAWSYHRKICLGGLPCSADKTVVGVNHPLEDFLRSILYMKRGMHIKDILSALLSTSGL</sequence>
<dbReference type="Proteomes" id="UP001054837">
    <property type="component" value="Unassembled WGS sequence"/>
</dbReference>
<keyword evidence="3" id="KW-1185">Reference proteome</keyword>